<dbReference type="Proteomes" id="UP000248592">
    <property type="component" value="Chromosome"/>
</dbReference>
<dbReference type="InterPro" id="IPR049177">
    <property type="entry name" value="MgtC_SapB_SrpB_YhiD_N"/>
</dbReference>
<dbReference type="Proteomes" id="UP000783102">
    <property type="component" value="Unassembled WGS sequence"/>
</dbReference>
<reference evidence="10" key="4">
    <citation type="journal article" date="2021" name="Genome Biol. Evol.">
        <title>Continental-Scale Gene Flow Prevents Allopatric Divergence of Pelagic Freshwater Bacteria.</title>
        <authorList>
            <person name="Hoetzinger M."/>
            <person name="Pitt A."/>
            <person name="Huemer A."/>
            <person name="Hahn M.W."/>
        </authorList>
    </citation>
    <scope>NUCLEOTIDE SEQUENCE</scope>
    <source>
        <strain evidence="11">AP-YLGG-20-G6</strain>
        <strain evidence="10">SM1-W8</strain>
    </source>
</reference>
<dbReference type="OrthoDB" id="9811198at2"/>
<dbReference type="EMBL" id="CP030085">
    <property type="protein sequence ID" value="AWW49638.1"/>
    <property type="molecule type" value="Genomic_DNA"/>
</dbReference>
<dbReference type="PANTHER" id="PTHR33778:SF1">
    <property type="entry name" value="MAGNESIUM TRANSPORTER YHID-RELATED"/>
    <property type="match status" value="1"/>
</dbReference>
<evidence type="ECO:0000256" key="1">
    <source>
        <dbReference type="ARBA" id="ARBA00004651"/>
    </source>
</evidence>
<dbReference type="EMBL" id="JAANEY010000001">
    <property type="protein sequence ID" value="MBT8550928.1"/>
    <property type="molecule type" value="Genomic_DNA"/>
</dbReference>
<dbReference type="KEGG" id="poh:DPM16_04860"/>
<evidence type="ECO:0000313" key="14">
    <source>
        <dbReference type="Proteomes" id="UP000251072"/>
    </source>
</evidence>
<feature type="transmembrane region" description="Helical" evidence="7">
    <location>
        <begin position="69"/>
        <end position="86"/>
    </location>
</feature>
<gene>
    <name evidence="12" type="ORF">DP176_07515</name>
    <name evidence="11" type="ORF">G6693_00475</name>
    <name evidence="10" type="ORF">G6731_03030</name>
    <name evidence="9" type="ORF">Pas1_04095</name>
</gene>
<evidence type="ECO:0000313" key="11">
    <source>
        <dbReference type="EMBL" id="MBT8590407.1"/>
    </source>
</evidence>
<feature type="transmembrane region" description="Helical" evidence="7">
    <location>
        <begin position="118"/>
        <end position="137"/>
    </location>
</feature>
<dbReference type="Proteomes" id="UP000762271">
    <property type="component" value="Unassembled WGS sequence"/>
</dbReference>
<name>A0A2Z4JS30_9BURK</name>
<evidence type="ECO:0000256" key="4">
    <source>
        <dbReference type="ARBA" id="ARBA00022692"/>
    </source>
</evidence>
<dbReference type="PANTHER" id="PTHR33778">
    <property type="entry name" value="PROTEIN MGTC"/>
    <property type="match status" value="1"/>
</dbReference>
<evidence type="ECO:0000256" key="2">
    <source>
        <dbReference type="ARBA" id="ARBA00009298"/>
    </source>
</evidence>
<comment type="similarity">
    <text evidence="2 7">Belongs to the MgtC/SapB family.</text>
</comment>
<dbReference type="RefSeq" id="WP_112204272.1">
    <property type="nucleotide sequence ID" value="NZ_CBCSBS010000001.1"/>
</dbReference>
<protein>
    <recommendedName>
        <fullName evidence="7">Protein MgtC</fullName>
    </recommendedName>
</protein>
<keyword evidence="5 7" id="KW-1133">Transmembrane helix</keyword>
<reference evidence="12 14" key="2">
    <citation type="submission" date="2018-06" db="EMBL/GenBank/DDBJ databases">
        <title>Genome of strain Polynucleobacter sp. FUKU-NW-11.</title>
        <authorList>
            <person name="Hahn M.W."/>
        </authorList>
    </citation>
    <scope>NUCLEOTIDE SEQUENCE [LARGE SCALE GENOMIC DNA]</scope>
    <source>
        <strain evidence="12">FUKU-NW-11</strain>
        <strain evidence="14">FUKU-NW11</strain>
    </source>
</reference>
<keyword evidence="4 7" id="KW-0812">Transmembrane</keyword>
<reference evidence="13" key="1">
    <citation type="submission" date="2018-06" db="EMBL/GenBank/DDBJ databases">
        <title>Description of a new Polynucleobacter species.</title>
        <authorList>
            <person name="Hahn M.W."/>
        </authorList>
    </citation>
    <scope>NUCLEOTIDE SEQUENCE [LARGE SCALE GENOMIC DNA]</scope>
    <source>
        <strain evidence="13">MG-25-Pas1-D2</strain>
    </source>
</reference>
<dbReference type="EMBL" id="JAANGI010000001">
    <property type="protein sequence ID" value="MBT8590407.1"/>
    <property type="molecule type" value="Genomic_DNA"/>
</dbReference>
<dbReference type="EMBL" id="QMCH01000003">
    <property type="protein sequence ID" value="RAZ42375.1"/>
    <property type="molecule type" value="Genomic_DNA"/>
</dbReference>
<dbReference type="Proteomes" id="UP000251072">
    <property type="component" value="Unassembled WGS sequence"/>
</dbReference>
<evidence type="ECO:0000256" key="3">
    <source>
        <dbReference type="ARBA" id="ARBA00022475"/>
    </source>
</evidence>
<evidence type="ECO:0000259" key="8">
    <source>
        <dbReference type="Pfam" id="PF02308"/>
    </source>
</evidence>
<dbReference type="PRINTS" id="PR01837">
    <property type="entry name" value="MGTCSAPBPROT"/>
</dbReference>
<sequence>MAHWDFSWDYVLRLGLALIVGSVLGLNRWMHHKSAGMRTHALVSIGAATAIILITALPNFDSQGVSRVLQGLITGLGFLGAGVIIQGGSSGKIHGLTTAASIWSCALIGATFGAGQFAIGLLALGAILIALLLGGPFERLTSRLTGIKRSSEITVDKDDDLPKNPDF</sequence>
<proteinExistence type="inferred from homology"/>
<evidence type="ECO:0000256" key="5">
    <source>
        <dbReference type="ARBA" id="ARBA00022989"/>
    </source>
</evidence>
<dbReference type="GO" id="GO:0005886">
    <property type="term" value="C:plasma membrane"/>
    <property type="evidence" value="ECO:0007669"/>
    <property type="project" value="UniProtKB-SubCell"/>
</dbReference>
<comment type="subcellular location">
    <subcellularLocation>
        <location evidence="7">Cell inner membrane</location>
        <topology evidence="7">Multi-pass membrane protein</topology>
    </subcellularLocation>
    <subcellularLocation>
        <location evidence="1">Cell membrane</location>
        <topology evidence="1">Multi-pass membrane protein</topology>
    </subcellularLocation>
</comment>
<evidence type="ECO:0000313" key="12">
    <source>
        <dbReference type="EMBL" id="RAZ42375.1"/>
    </source>
</evidence>
<keyword evidence="6 7" id="KW-0472">Membrane</keyword>
<reference evidence="9" key="3">
    <citation type="journal article" date="2019" name="Int. J. Syst. Evol. Microbiol.">
        <title>Polynucleobacter paneuropaeus sp. nov., characterized by six strains isolated from freshwater lakes located along a 3000 km north-south cross-section across Europe.</title>
        <authorList>
            <person name="Hoetzinger M."/>
            <person name="Schmidt J."/>
            <person name="Pitt A."/>
            <person name="Koll U."/>
            <person name="Lang E."/>
            <person name="Hahn M.W."/>
        </authorList>
    </citation>
    <scope>NUCLEOTIDE SEQUENCE</scope>
    <source>
        <strain evidence="9">MG-25-Pas1-D2</strain>
    </source>
</reference>
<evidence type="ECO:0000256" key="6">
    <source>
        <dbReference type="ARBA" id="ARBA00023136"/>
    </source>
</evidence>
<keyword evidence="14" id="KW-1185">Reference proteome</keyword>
<feature type="transmembrane region" description="Helical" evidence="7">
    <location>
        <begin position="6"/>
        <end position="27"/>
    </location>
</feature>
<feature type="domain" description="MgtC/SapB/SrpB/YhiD N-terminal" evidence="8">
    <location>
        <begin position="14"/>
        <end position="139"/>
    </location>
</feature>
<evidence type="ECO:0000313" key="10">
    <source>
        <dbReference type="EMBL" id="MBT8550928.1"/>
    </source>
</evidence>
<accession>A0A2Z4JS30</accession>
<dbReference type="InterPro" id="IPR003416">
    <property type="entry name" value="MgtC/SapB/SrpB/YhiD_fam"/>
</dbReference>
<evidence type="ECO:0000256" key="7">
    <source>
        <dbReference type="RuleBase" id="RU365041"/>
    </source>
</evidence>
<dbReference type="Pfam" id="PF02308">
    <property type="entry name" value="MgtC"/>
    <property type="match status" value="1"/>
</dbReference>
<keyword evidence="3" id="KW-1003">Cell membrane</keyword>
<dbReference type="GeneID" id="66832300"/>
<evidence type="ECO:0000313" key="13">
    <source>
        <dbReference type="Proteomes" id="UP000248592"/>
    </source>
</evidence>
<organism evidence="9 13">
    <name type="scientific">Polynucleobacter paneuropaeus</name>
    <dbReference type="NCBI Taxonomy" id="2527775"/>
    <lineage>
        <taxon>Bacteria</taxon>
        <taxon>Pseudomonadati</taxon>
        <taxon>Pseudomonadota</taxon>
        <taxon>Betaproteobacteria</taxon>
        <taxon>Burkholderiales</taxon>
        <taxon>Burkholderiaceae</taxon>
        <taxon>Polynucleobacter</taxon>
    </lineage>
</organism>
<evidence type="ECO:0000313" key="9">
    <source>
        <dbReference type="EMBL" id="AWW49638.1"/>
    </source>
</evidence>
<dbReference type="AlphaFoldDB" id="A0A2Z4JS30"/>
<keyword evidence="7" id="KW-0997">Cell inner membrane</keyword>
<feature type="transmembrane region" description="Helical" evidence="7">
    <location>
        <begin position="39"/>
        <end position="57"/>
    </location>
</feature>